<evidence type="ECO:0000256" key="12">
    <source>
        <dbReference type="ARBA" id="ARBA00023242"/>
    </source>
</evidence>
<dbReference type="GO" id="GO:0031965">
    <property type="term" value="C:nuclear membrane"/>
    <property type="evidence" value="ECO:0007669"/>
    <property type="project" value="UniProtKB-SubCell"/>
</dbReference>
<evidence type="ECO:0000256" key="8">
    <source>
        <dbReference type="ARBA" id="ARBA00022989"/>
    </source>
</evidence>
<dbReference type="Pfam" id="PF09531">
    <property type="entry name" value="Ndc1_Nup"/>
    <property type="match status" value="1"/>
</dbReference>
<keyword evidence="11 13" id="KW-0472">Membrane</keyword>
<evidence type="ECO:0000256" key="11">
    <source>
        <dbReference type="ARBA" id="ARBA00023136"/>
    </source>
</evidence>
<keyword evidence="12" id="KW-0539">Nucleus</keyword>
<protein>
    <submittedName>
        <fullName evidence="14">ARAD1B23628p</fullName>
    </submittedName>
</protein>
<keyword evidence="7" id="KW-0653">Protein transport</keyword>
<proteinExistence type="inferred from homology"/>
<evidence type="ECO:0000256" key="4">
    <source>
        <dbReference type="ARBA" id="ARBA00022448"/>
    </source>
</evidence>
<evidence type="ECO:0000256" key="9">
    <source>
        <dbReference type="ARBA" id="ARBA00023010"/>
    </source>
</evidence>
<feature type="transmembrane region" description="Helical" evidence="13">
    <location>
        <begin position="67"/>
        <end position="83"/>
    </location>
</feature>
<evidence type="ECO:0000256" key="7">
    <source>
        <dbReference type="ARBA" id="ARBA00022927"/>
    </source>
</evidence>
<evidence type="ECO:0000256" key="1">
    <source>
        <dbReference type="ARBA" id="ARBA00004232"/>
    </source>
</evidence>
<evidence type="ECO:0000256" key="5">
    <source>
        <dbReference type="ARBA" id="ARBA00022692"/>
    </source>
</evidence>
<feature type="transmembrane region" description="Helical" evidence="13">
    <location>
        <begin position="38"/>
        <end position="61"/>
    </location>
</feature>
<dbReference type="GO" id="GO:0106166">
    <property type="term" value="F:spindle pole body-nuclear membrane anchor activity"/>
    <property type="evidence" value="ECO:0007669"/>
    <property type="project" value="TreeGrafter"/>
</dbReference>
<keyword evidence="8 13" id="KW-1133">Transmembrane helix</keyword>
<dbReference type="EMBL" id="HG937692">
    <property type="protein sequence ID" value="CDP36902.1"/>
    <property type="molecule type" value="Genomic_DNA"/>
</dbReference>
<dbReference type="GO" id="GO:0006999">
    <property type="term" value="P:nuclear pore organization"/>
    <property type="evidence" value="ECO:0007669"/>
    <property type="project" value="TreeGrafter"/>
</dbReference>
<accession>A0A060TDC6</accession>
<evidence type="ECO:0000256" key="10">
    <source>
        <dbReference type="ARBA" id="ARBA00023132"/>
    </source>
</evidence>
<evidence type="ECO:0000256" key="2">
    <source>
        <dbReference type="ARBA" id="ARBA00004567"/>
    </source>
</evidence>
<reference evidence="14" key="2">
    <citation type="submission" date="2014-06" db="EMBL/GenBank/DDBJ databases">
        <title>The complete genome of Blastobotrys (Arxula) adeninivorans LS3 - a yeast of biotechnological interest.</title>
        <authorList>
            <person name="Kunze G."/>
            <person name="Gaillardin C."/>
            <person name="Czernicka M."/>
            <person name="Durrens P."/>
            <person name="Martin T."/>
            <person name="Boer E."/>
            <person name="Gabaldon T."/>
            <person name="Cruz J."/>
            <person name="Talla E."/>
            <person name="Marck C."/>
            <person name="Goffeau A."/>
            <person name="Barbe V."/>
            <person name="Baret P."/>
            <person name="Baronian K."/>
            <person name="Beier S."/>
            <person name="Bleykasten C."/>
            <person name="Bode R."/>
            <person name="Casaregola S."/>
            <person name="Despons L."/>
            <person name="Fairhead C."/>
            <person name="Giersberg M."/>
            <person name="Gierski P."/>
            <person name="Hahnel U."/>
            <person name="Hartmann A."/>
            <person name="Jankowska D."/>
            <person name="Jubin C."/>
            <person name="Jung P."/>
            <person name="Lafontaine I."/>
            <person name="Leh-Louis V."/>
            <person name="Lemaire M."/>
            <person name="Marcet-Houben M."/>
            <person name="Mascher M."/>
            <person name="Morel G."/>
            <person name="Richard G.-F."/>
            <person name="Riechen J."/>
            <person name="Sacerdot C."/>
            <person name="Sarkar A."/>
            <person name="Savel G."/>
            <person name="Schacherer J."/>
            <person name="Sherman D."/>
            <person name="Straub M.-L."/>
            <person name="Stein N."/>
            <person name="Thierry A."/>
            <person name="Trautwein-Schult A."/>
            <person name="Westhof E."/>
            <person name="Worch S."/>
            <person name="Dujon B."/>
            <person name="Souciet J.-L."/>
            <person name="Wincker P."/>
            <person name="Scholz U."/>
            <person name="Neuveglise N."/>
        </authorList>
    </citation>
    <scope>NUCLEOTIDE SEQUENCE</scope>
    <source>
        <strain evidence="14">LS3</strain>
    </source>
</reference>
<keyword evidence="4" id="KW-0813">Transport</keyword>
<evidence type="ECO:0000256" key="13">
    <source>
        <dbReference type="SAM" id="Phobius"/>
    </source>
</evidence>
<feature type="transmembrane region" description="Helical" evidence="13">
    <location>
        <begin position="199"/>
        <end position="221"/>
    </location>
</feature>
<keyword evidence="5 13" id="KW-0812">Transmembrane</keyword>
<dbReference type="GO" id="GO:0070762">
    <property type="term" value="C:nuclear pore transmembrane ring"/>
    <property type="evidence" value="ECO:0007669"/>
    <property type="project" value="TreeGrafter"/>
</dbReference>
<dbReference type="GO" id="GO:0005816">
    <property type="term" value="C:spindle pole body"/>
    <property type="evidence" value="ECO:0007669"/>
    <property type="project" value="TreeGrafter"/>
</dbReference>
<feature type="transmembrane region" description="Helical" evidence="13">
    <location>
        <begin position="104"/>
        <end position="127"/>
    </location>
</feature>
<keyword evidence="10" id="KW-0906">Nuclear pore complex</keyword>
<dbReference type="PANTHER" id="PTHR13269">
    <property type="entry name" value="NUCLEOPORIN NDC1"/>
    <property type="match status" value="1"/>
</dbReference>
<comment type="similarity">
    <text evidence="3">Belongs to the NDC1 family.</text>
</comment>
<dbReference type="GO" id="GO:0051028">
    <property type="term" value="P:mRNA transport"/>
    <property type="evidence" value="ECO:0007669"/>
    <property type="project" value="UniProtKB-KW"/>
</dbReference>
<gene>
    <name evidence="14" type="ORF">GNLVRS02_ARAD1B23628g</name>
</gene>
<dbReference type="PANTHER" id="PTHR13269:SF6">
    <property type="entry name" value="NUCLEOPORIN NDC1"/>
    <property type="match status" value="1"/>
</dbReference>
<feature type="transmembrane region" description="Helical" evidence="13">
    <location>
        <begin position="151"/>
        <end position="172"/>
    </location>
</feature>
<evidence type="ECO:0000313" key="14">
    <source>
        <dbReference type="EMBL" id="CDP36902.1"/>
    </source>
</evidence>
<name>A0A060TDC6_BLAAD</name>
<dbReference type="PhylomeDB" id="A0A060TDC6"/>
<keyword evidence="9" id="KW-0811">Translocation</keyword>
<dbReference type="InterPro" id="IPR019049">
    <property type="entry name" value="Nucleoporin_prot_Ndc1/Nup"/>
</dbReference>
<dbReference type="GO" id="GO:0015031">
    <property type="term" value="P:protein transport"/>
    <property type="evidence" value="ECO:0007669"/>
    <property type="project" value="UniProtKB-KW"/>
</dbReference>
<comment type="subcellular location">
    <subcellularLocation>
        <location evidence="1">Nucleus membrane</location>
        <topology evidence="1">Multi-pass membrane protein</topology>
    </subcellularLocation>
    <subcellularLocation>
        <location evidence="2">Nucleus</location>
        <location evidence="2">Nuclear pore complex</location>
    </subcellularLocation>
</comment>
<reference evidence="14" key="1">
    <citation type="submission" date="2014-02" db="EMBL/GenBank/DDBJ databases">
        <authorList>
            <person name="Genoscope - CEA"/>
        </authorList>
    </citation>
    <scope>NUCLEOTIDE SEQUENCE</scope>
    <source>
        <strain evidence="14">LS3</strain>
    </source>
</reference>
<evidence type="ECO:0000256" key="3">
    <source>
        <dbReference type="ARBA" id="ARBA00005760"/>
    </source>
</evidence>
<sequence length="596" mass="68483">MVSAKLLPSPTNTRSSTIHYHEVFSNIALLRYGHAFRLTLYGCWLASIIMGLFAPIGWIWWLLPLRAFPLIVACFIVLTLRKAHHHAKALSYPNFFTEVVTRTVLKPFFLTTLASYLASSFLFFLLYKRQIDLPFTIKPRPFEPPVLNEQYVYVNGFAIYVAVLYSLVHVLLDYDYLNFTGIPVNRPPRRRVSEKFPDVVAVSLTYAVIATLSFPLVYAVIRRPVWDWSLLFSRMFFKLHKSNAYYAWPATFKMMAHSFFSSLVLIWLWELCNTVFTVYLTLGPLHRGVPISDKAPAKNETLITGLQSRAKPTTRVVAFQELFYISINDPQRRTSIYEELEQRGPTSVPSAWDRIQKECLSALKEVVAELQPPVKPKVEEKPVQDKVQVTNSGVLSLKRADIFANPGRKETSSRLVDNLQDDSGHQSKVVVGYMEQAWTLLHGFLQRYSELVVTVLRTPFGYPFRCTIDRRINQIVPDPTVIFCAILSLDNMVVHSVEGDKYGIVHRYIPDILQQLCVLGKLVEGFIASPPYHWTDVGPHTKETRNLRLLQDILETIDNAFKDIVCNPDLHLDQMNLTPEVKQKSRQMKQVMVERR</sequence>
<keyword evidence="6" id="KW-0509">mRNA transport</keyword>
<organism evidence="14">
    <name type="scientific">Blastobotrys adeninivorans</name>
    <name type="common">Yeast</name>
    <name type="synonym">Arxula adeninivorans</name>
    <dbReference type="NCBI Taxonomy" id="409370"/>
    <lineage>
        <taxon>Eukaryota</taxon>
        <taxon>Fungi</taxon>
        <taxon>Dikarya</taxon>
        <taxon>Ascomycota</taxon>
        <taxon>Saccharomycotina</taxon>
        <taxon>Dipodascomycetes</taxon>
        <taxon>Dipodascales</taxon>
        <taxon>Trichomonascaceae</taxon>
        <taxon>Blastobotrys</taxon>
    </lineage>
</organism>
<dbReference type="GO" id="GO:0070631">
    <property type="term" value="P:spindle pole body localization"/>
    <property type="evidence" value="ECO:0007669"/>
    <property type="project" value="TreeGrafter"/>
</dbReference>
<dbReference type="AlphaFoldDB" id="A0A060TDC6"/>
<evidence type="ECO:0000256" key="6">
    <source>
        <dbReference type="ARBA" id="ARBA00022816"/>
    </source>
</evidence>